<gene>
    <name evidence="1" type="ORF">CJ255_00540</name>
</gene>
<dbReference type="AlphaFoldDB" id="A0A2A6RPY9"/>
<dbReference type="EMBL" id="NQWI01000001">
    <property type="protein sequence ID" value="PDW05132.1"/>
    <property type="molecule type" value="Genomic_DNA"/>
</dbReference>
<proteinExistence type="predicted"/>
<reference evidence="2" key="1">
    <citation type="submission" date="2017-08" db="EMBL/GenBank/DDBJ databases">
        <authorList>
            <person name="Grouzdev D.S."/>
            <person name="Gaisin V.A."/>
            <person name="Rysina M.S."/>
            <person name="Gorlenko V.M."/>
        </authorList>
    </citation>
    <scope>NUCLEOTIDE SEQUENCE [LARGE SCALE GENOMIC DNA]</scope>
    <source>
        <strain evidence="2">Kir15-3F</strain>
    </source>
</reference>
<dbReference type="Proteomes" id="UP000220527">
    <property type="component" value="Unassembled WGS sequence"/>
</dbReference>
<accession>A0A2A6RPY9</accession>
<organism evidence="1 2">
    <name type="scientific">Candidatus Viridilinea mediisalina</name>
    <dbReference type="NCBI Taxonomy" id="2024553"/>
    <lineage>
        <taxon>Bacteria</taxon>
        <taxon>Bacillati</taxon>
        <taxon>Chloroflexota</taxon>
        <taxon>Chloroflexia</taxon>
        <taxon>Chloroflexales</taxon>
        <taxon>Chloroflexineae</taxon>
        <taxon>Oscillochloridaceae</taxon>
        <taxon>Candidatus Viridilinea</taxon>
    </lineage>
</organism>
<evidence type="ECO:0000313" key="2">
    <source>
        <dbReference type="Proteomes" id="UP000220527"/>
    </source>
</evidence>
<dbReference type="OrthoDB" id="163117at2"/>
<protein>
    <submittedName>
        <fullName evidence="1">DUF4258 domain-containing protein</fullName>
    </submittedName>
</protein>
<keyword evidence="2" id="KW-1185">Reference proteome</keyword>
<evidence type="ECO:0000313" key="1">
    <source>
        <dbReference type="EMBL" id="PDW05132.1"/>
    </source>
</evidence>
<sequence length="101" mass="11852">MLVTDHARTRQAQRNLSDDEVAFVLDHGQYVRSGGALHIFLRRRDMFGDQAVCQQYQHLEGSVLVMNDTGEVPILITVYRNRRGLRYIRRKAKYRYNVDIV</sequence>
<name>A0A2A6RPY9_9CHLR</name>
<comment type="caution">
    <text evidence="1">The sequence shown here is derived from an EMBL/GenBank/DDBJ whole genome shotgun (WGS) entry which is preliminary data.</text>
</comment>